<evidence type="ECO:0000313" key="2">
    <source>
        <dbReference type="Proteomes" id="UP000662747"/>
    </source>
</evidence>
<proteinExistence type="predicted"/>
<accession>A0ABX7PB20</accession>
<sequence>MPGFILHVGATVMCPHGGQVQISPGNPRVKVGGQPVATVADMYMVSGCPTPVPPPVPGPCLRVQWLVPAVRVRAGGQPVILQSSTGLTFTVQQVPAGPPNVVMTQVRVKGT</sequence>
<evidence type="ECO:0000313" key="1">
    <source>
        <dbReference type="EMBL" id="QSQ27585.1"/>
    </source>
</evidence>
<organism evidence="1 2">
    <name type="scientific">Pyxidicoccus parkwayensis</name>
    <dbReference type="NCBI Taxonomy" id="2813578"/>
    <lineage>
        <taxon>Bacteria</taxon>
        <taxon>Pseudomonadati</taxon>
        <taxon>Myxococcota</taxon>
        <taxon>Myxococcia</taxon>
        <taxon>Myxococcales</taxon>
        <taxon>Cystobacterineae</taxon>
        <taxon>Myxococcaceae</taxon>
        <taxon>Pyxidicoccus</taxon>
    </lineage>
</organism>
<evidence type="ECO:0008006" key="3">
    <source>
        <dbReference type="Google" id="ProtNLM"/>
    </source>
</evidence>
<keyword evidence="2" id="KW-1185">Reference proteome</keyword>
<gene>
    <name evidence="1" type="ORF">JY651_22895</name>
</gene>
<dbReference type="EMBL" id="CP071090">
    <property type="protein sequence ID" value="QSQ27585.1"/>
    <property type="molecule type" value="Genomic_DNA"/>
</dbReference>
<reference evidence="1 2" key="1">
    <citation type="submission" date="2021-02" db="EMBL/GenBank/DDBJ databases">
        <title>De Novo genome assembly of isolated myxobacteria.</title>
        <authorList>
            <person name="Stevens D.C."/>
        </authorList>
    </citation>
    <scope>NUCLEOTIDE SEQUENCE [LARGE SCALE GENOMIC DNA]</scope>
    <source>
        <strain evidence="2">SCPEA02</strain>
    </source>
</reference>
<dbReference type="Proteomes" id="UP000662747">
    <property type="component" value="Chromosome"/>
</dbReference>
<dbReference type="RefSeq" id="WP_206729105.1">
    <property type="nucleotide sequence ID" value="NZ_CP071090.1"/>
</dbReference>
<protein>
    <recommendedName>
        <fullName evidence="3">DUF4280 domain-containing protein</fullName>
    </recommendedName>
</protein>
<name>A0ABX7PB20_9BACT</name>